<evidence type="ECO:0000313" key="1">
    <source>
        <dbReference type="EMBL" id="KAE8241724.1"/>
    </source>
</evidence>
<dbReference type="Proteomes" id="UP000077671">
    <property type="component" value="Unassembled WGS sequence"/>
</dbReference>
<reference evidence="1" key="2">
    <citation type="journal article" date="2019" name="IMA Fungus">
        <title>Genome sequencing and comparison of five Tilletia species to identify candidate genes for the detection of regulated species infecting wheat.</title>
        <authorList>
            <person name="Nguyen H.D.T."/>
            <person name="Sultana T."/>
            <person name="Kesanakurti P."/>
            <person name="Hambleton S."/>
        </authorList>
    </citation>
    <scope>NUCLEOTIDE SEQUENCE</scope>
    <source>
        <strain evidence="1">DAOMC 238032</strain>
    </source>
</reference>
<name>A0A8T8SJQ5_9BASI</name>
<dbReference type="InterPro" id="IPR013762">
    <property type="entry name" value="Integrase-like_cat_sf"/>
</dbReference>
<protein>
    <submittedName>
        <fullName evidence="1">Uncharacterized protein</fullName>
    </submittedName>
</protein>
<dbReference type="GO" id="GO:0015074">
    <property type="term" value="P:DNA integration"/>
    <property type="evidence" value="ECO:0007669"/>
    <property type="project" value="InterPro"/>
</dbReference>
<comment type="caution">
    <text evidence="1">The sequence shown here is derived from an EMBL/GenBank/DDBJ whole genome shotgun (WGS) entry which is preliminary data.</text>
</comment>
<dbReference type="GO" id="GO:0003677">
    <property type="term" value="F:DNA binding"/>
    <property type="evidence" value="ECO:0007669"/>
    <property type="project" value="InterPro"/>
</dbReference>
<proteinExistence type="predicted"/>
<sequence length="145" mass="15805">MIYISTTWTWQRMLPFNGASAPSATLATSLFHLSSHIRPASSRLKLWPSNSDCFWPSTCAAHADLPLLSGHSLRIGGCTELLLRGVPIDTVRIVGRCTSEAWKRYIRRHIEILVPNLAYTRPQTAAEVAAHGIPSANNQAAAAAT</sequence>
<dbReference type="Gene3D" id="1.10.443.10">
    <property type="entry name" value="Intergrase catalytic core"/>
    <property type="match status" value="1"/>
</dbReference>
<reference evidence="1" key="1">
    <citation type="submission" date="2016-04" db="EMBL/GenBank/DDBJ databases">
        <authorList>
            <person name="Nguyen H.D."/>
            <person name="Kesanakurti P."/>
            <person name="Cullis J."/>
            <person name="Levesque C.A."/>
            <person name="Hambleton S."/>
        </authorList>
    </citation>
    <scope>NUCLEOTIDE SEQUENCE</scope>
    <source>
        <strain evidence="1">DAOMC 238032</strain>
    </source>
</reference>
<dbReference type="AlphaFoldDB" id="A0A8T8SJQ5"/>
<gene>
    <name evidence="1" type="ORF">A4X03_0g8100</name>
</gene>
<dbReference type="GO" id="GO:0006310">
    <property type="term" value="P:DNA recombination"/>
    <property type="evidence" value="ECO:0007669"/>
    <property type="project" value="InterPro"/>
</dbReference>
<organism evidence="1 2">
    <name type="scientific">Tilletia caries</name>
    <name type="common">wheat bunt fungus</name>
    <dbReference type="NCBI Taxonomy" id="13290"/>
    <lineage>
        <taxon>Eukaryota</taxon>
        <taxon>Fungi</taxon>
        <taxon>Dikarya</taxon>
        <taxon>Basidiomycota</taxon>
        <taxon>Ustilaginomycotina</taxon>
        <taxon>Exobasidiomycetes</taxon>
        <taxon>Tilletiales</taxon>
        <taxon>Tilletiaceae</taxon>
        <taxon>Tilletia</taxon>
    </lineage>
</organism>
<evidence type="ECO:0000313" key="2">
    <source>
        <dbReference type="Proteomes" id="UP000077671"/>
    </source>
</evidence>
<accession>A0A8T8SJQ5</accession>
<dbReference type="EMBL" id="LWDD02002238">
    <property type="protein sequence ID" value="KAE8241724.1"/>
    <property type="molecule type" value="Genomic_DNA"/>
</dbReference>